<dbReference type="Pfam" id="PF03480">
    <property type="entry name" value="DctP"/>
    <property type="match status" value="1"/>
</dbReference>
<organism evidence="2">
    <name type="scientific">bioreactor metagenome</name>
    <dbReference type="NCBI Taxonomy" id="1076179"/>
    <lineage>
        <taxon>unclassified sequences</taxon>
        <taxon>metagenomes</taxon>
        <taxon>ecological metagenomes</taxon>
    </lineage>
</organism>
<dbReference type="GO" id="GO:0030246">
    <property type="term" value="F:carbohydrate binding"/>
    <property type="evidence" value="ECO:0007669"/>
    <property type="project" value="TreeGrafter"/>
</dbReference>
<evidence type="ECO:0000313" key="2">
    <source>
        <dbReference type="EMBL" id="MPN26976.1"/>
    </source>
</evidence>
<dbReference type="AlphaFoldDB" id="A0A645GL82"/>
<dbReference type="InterPro" id="IPR018389">
    <property type="entry name" value="DctP_fam"/>
</dbReference>
<dbReference type="InterPro" id="IPR038404">
    <property type="entry name" value="TRAP_DctP_sf"/>
</dbReference>
<accession>A0A645GL82</accession>
<dbReference type="PANTHER" id="PTHR33376">
    <property type="match status" value="1"/>
</dbReference>
<sequence>MSILDSLKSSGLIGLGWYSQGWRNTTANKAIKVPEDFKGVKIRTQDNALHLAAFNQLGASAVPMAFCEVFTGLQQKTIDAQENPYTNIYLNAYYEVQSYVIETQHVYDCIALLMSQKVFEGLTNEQQTIIKEAATEACAFERQFVMEKDKESKQAIIASGKTQIIELTSEERAAFRKAEQPVYDKYASEIGADLISQIADLQD</sequence>
<gene>
    <name evidence="2" type="primary">yiaO_17</name>
    <name evidence="2" type="ORF">SDC9_174403</name>
</gene>
<keyword evidence="1" id="KW-0732">Signal</keyword>
<dbReference type="PANTHER" id="PTHR33376:SF18">
    <property type="entry name" value="2,3-DIKETO-L-GULONATE-BINDING PERIPLASMIC PROTEIN YIAO"/>
    <property type="match status" value="1"/>
</dbReference>
<dbReference type="NCBIfam" id="NF037995">
    <property type="entry name" value="TRAP_S1"/>
    <property type="match status" value="1"/>
</dbReference>
<reference evidence="2" key="1">
    <citation type="submission" date="2019-08" db="EMBL/GenBank/DDBJ databases">
        <authorList>
            <person name="Kucharzyk K."/>
            <person name="Murdoch R.W."/>
            <person name="Higgins S."/>
            <person name="Loffler F."/>
        </authorList>
    </citation>
    <scope>NUCLEOTIDE SEQUENCE</scope>
</reference>
<proteinExistence type="predicted"/>
<dbReference type="GO" id="GO:0055085">
    <property type="term" value="P:transmembrane transport"/>
    <property type="evidence" value="ECO:0007669"/>
    <property type="project" value="InterPro"/>
</dbReference>
<evidence type="ECO:0000256" key="1">
    <source>
        <dbReference type="ARBA" id="ARBA00022729"/>
    </source>
</evidence>
<dbReference type="EMBL" id="VSSQ01076705">
    <property type="protein sequence ID" value="MPN26976.1"/>
    <property type="molecule type" value="Genomic_DNA"/>
</dbReference>
<protein>
    <submittedName>
        <fullName evidence="2">2,3-diketo-L-gulonate-binding periplasmic protein YiaO</fullName>
    </submittedName>
</protein>
<comment type="caution">
    <text evidence="2">The sequence shown here is derived from an EMBL/GenBank/DDBJ whole genome shotgun (WGS) entry which is preliminary data.</text>
</comment>
<name>A0A645GL82_9ZZZZ</name>
<dbReference type="Gene3D" id="3.40.190.170">
    <property type="entry name" value="Bacterial extracellular solute-binding protein, family 7"/>
    <property type="match status" value="1"/>
</dbReference>